<sequence length="57" mass="6463">MTDEEIHARRAKNNKMLGLVLVGFVVIVFGITIVKMTKGHNMEAFDHVRRPALEVTQ</sequence>
<dbReference type="RefSeq" id="WP_284377006.1">
    <property type="nucleotide sequence ID" value="NZ_BSNN01000002.1"/>
</dbReference>
<evidence type="ECO:0000313" key="2">
    <source>
        <dbReference type="EMBL" id="GLQ34919.1"/>
    </source>
</evidence>
<keyword evidence="1" id="KW-0812">Transmembrane</keyword>
<comment type="caution">
    <text evidence="2">The sequence shown here is derived from an EMBL/GenBank/DDBJ whole genome shotgun (WGS) entry which is preliminary data.</text>
</comment>
<reference evidence="3" key="1">
    <citation type="journal article" date="2019" name="Int. J. Syst. Evol. Microbiol.">
        <title>The Global Catalogue of Microorganisms (GCM) 10K type strain sequencing project: providing services to taxonomists for standard genome sequencing and annotation.</title>
        <authorList>
            <consortium name="The Broad Institute Genomics Platform"/>
            <consortium name="The Broad Institute Genome Sequencing Center for Infectious Disease"/>
            <person name="Wu L."/>
            <person name="Ma J."/>
        </authorList>
    </citation>
    <scope>NUCLEOTIDE SEQUENCE [LARGE SCALE GENOMIC DNA]</scope>
    <source>
        <strain evidence="3">NBRC 110140</strain>
    </source>
</reference>
<proteinExistence type="predicted"/>
<gene>
    <name evidence="2" type="ORF">GCM10007939_12020</name>
</gene>
<evidence type="ECO:0000313" key="3">
    <source>
        <dbReference type="Proteomes" id="UP001156694"/>
    </source>
</evidence>
<evidence type="ECO:0008006" key="4">
    <source>
        <dbReference type="Google" id="ProtNLM"/>
    </source>
</evidence>
<name>A0ABQ5VUS7_9RHOB</name>
<accession>A0ABQ5VUS7</accession>
<organism evidence="2 3">
    <name type="scientific">Amylibacter marinus</name>
    <dbReference type="NCBI Taxonomy" id="1475483"/>
    <lineage>
        <taxon>Bacteria</taxon>
        <taxon>Pseudomonadati</taxon>
        <taxon>Pseudomonadota</taxon>
        <taxon>Alphaproteobacteria</taxon>
        <taxon>Rhodobacterales</taxon>
        <taxon>Paracoccaceae</taxon>
        <taxon>Amylibacter</taxon>
    </lineage>
</organism>
<evidence type="ECO:0000256" key="1">
    <source>
        <dbReference type="SAM" id="Phobius"/>
    </source>
</evidence>
<protein>
    <recommendedName>
        <fullName evidence="4">Cytochrome C oxidase assembly protein</fullName>
    </recommendedName>
</protein>
<keyword evidence="1" id="KW-0472">Membrane</keyword>
<dbReference type="EMBL" id="BSNN01000002">
    <property type="protein sequence ID" value="GLQ34919.1"/>
    <property type="molecule type" value="Genomic_DNA"/>
</dbReference>
<keyword evidence="1" id="KW-1133">Transmembrane helix</keyword>
<dbReference type="Proteomes" id="UP001156694">
    <property type="component" value="Unassembled WGS sequence"/>
</dbReference>
<feature type="transmembrane region" description="Helical" evidence="1">
    <location>
        <begin position="16"/>
        <end position="34"/>
    </location>
</feature>
<keyword evidence="3" id="KW-1185">Reference proteome</keyword>